<dbReference type="AlphaFoldDB" id="A0A081S168"/>
<reference evidence="2 3" key="1">
    <citation type="submission" date="2014-03" db="EMBL/GenBank/DDBJ databases">
        <title>Draft Genome of Photorhabdus temperata Meg1.</title>
        <authorList>
            <person name="Hurst S.G.IV."/>
            <person name="Morris K."/>
            <person name="Thomas K."/>
            <person name="Tisa L.S."/>
        </authorList>
    </citation>
    <scope>NUCLEOTIDE SEQUENCE [LARGE SCALE GENOMIC DNA]</scope>
    <source>
        <strain evidence="2 3">Meg1</strain>
    </source>
</reference>
<dbReference type="PATRIC" id="fig|1393735.3.peg.676"/>
<comment type="caution">
    <text evidence="2">The sequence shown here is derived from an EMBL/GenBank/DDBJ whole genome shotgun (WGS) entry which is preliminary data.</text>
</comment>
<keyword evidence="1" id="KW-0732">Signal</keyword>
<accession>A0A081S168</accession>
<evidence type="ECO:0000313" key="2">
    <source>
        <dbReference type="EMBL" id="KER04671.1"/>
    </source>
</evidence>
<proteinExistence type="predicted"/>
<protein>
    <submittedName>
        <fullName evidence="2">Uncharacterized protein</fullName>
    </submittedName>
</protein>
<evidence type="ECO:0000313" key="3">
    <source>
        <dbReference type="Proteomes" id="UP000028002"/>
    </source>
</evidence>
<dbReference type="Proteomes" id="UP000028002">
    <property type="component" value="Unassembled WGS sequence"/>
</dbReference>
<sequence length="109" mass="12072">MRKIISMLFICIGMISAPAFSAETNSGVVRVAEIKADWKVDTNNPLLYYYTFNGVLASNCGKPGYLWAKSSDENINKLLNQAYTQSLDIKVGVESGSCIITTVYIIRPR</sequence>
<feature type="signal peptide" evidence="1">
    <location>
        <begin position="1"/>
        <end position="21"/>
    </location>
</feature>
<gene>
    <name evidence="2" type="ORF">MEG1DRAFT_00662</name>
</gene>
<dbReference type="EMBL" id="JGVH01000005">
    <property type="protein sequence ID" value="KER04671.1"/>
    <property type="molecule type" value="Genomic_DNA"/>
</dbReference>
<organism evidence="2 3">
    <name type="scientific">Photorhabdus temperata subsp. temperata Meg1</name>
    <dbReference type="NCBI Taxonomy" id="1393735"/>
    <lineage>
        <taxon>Bacteria</taxon>
        <taxon>Pseudomonadati</taxon>
        <taxon>Pseudomonadota</taxon>
        <taxon>Gammaproteobacteria</taxon>
        <taxon>Enterobacterales</taxon>
        <taxon>Morganellaceae</taxon>
        <taxon>Photorhabdus</taxon>
    </lineage>
</organism>
<dbReference type="RefSeq" id="WP_036837249.1">
    <property type="nucleotide sequence ID" value="NZ_CAWLUD010000005.1"/>
</dbReference>
<evidence type="ECO:0000256" key="1">
    <source>
        <dbReference type="SAM" id="SignalP"/>
    </source>
</evidence>
<feature type="chain" id="PRO_5001763633" evidence="1">
    <location>
        <begin position="22"/>
        <end position="109"/>
    </location>
</feature>
<name>A0A081S168_PHOTE</name>